<sequence length="92" mass="10024">MNVHRHQTSVFTSSAPAGSRRSETNEDTEQQPVTSQQVREPITSSPLLNTRAITIDGSMALQAAAGQTSSMRHNAVCEAESRDECIGETERH</sequence>
<evidence type="ECO:0000313" key="3">
    <source>
        <dbReference type="Proteomes" id="UP000314294"/>
    </source>
</evidence>
<organism evidence="2 3">
    <name type="scientific">Liparis tanakae</name>
    <name type="common">Tanaka's snailfish</name>
    <dbReference type="NCBI Taxonomy" id="230148"/>
    <lineage>
        <taxon>Eukaryota</taxon>
        <taxon>Metazoa</taxon>
        <taxon>Chordata</taxon>
        <taxon>Craniata</taxon>
        <taxon>Vertebrata</taxon>
        <taxon>Euteleostomi</taxon>
        <taxon>Actinopterygii</taxon>
        <taxon>Neopterygii</taxon>
        <taxon>Teleostei</taxon>
        <taxon>Neoteleostei</taxon>
        <taxon>Acanthomorphata</taxon>
        <taxon>Eupercaria</taxon>
        <taxon>Perciformes</taxon>
        <taxon>Cottioidei</taxon>
        <taxon>Cottales</taxon>
        <taxon>Liparidae</taxon>
        <taxon>Liparis</taxon>
    </lineage>
</organism>
<dbReference type="Proteomes" id="UP000314294">
    <property type="component" value="Unassembled WGS sequence"/>
</dbReference>
<dbReference type="EMBL" id="SRLO01002126">
    <property type="protein sequence ID" value="TNN33806.1"/>
    <property type="molecule type" value="Genomic_DNA"/>
</dbReference>
<feature type="region of interest" description="Disordered" evidence="1">
    <location>
        <begin position="70"/>
        <end position="92"/>
    </location>
</feature>
<feature type="compositionally biased region" description="Basic and acidic residues" evidence="1">
    <location>
        <begin position="79"/>
        <end position="92"/>
    </location>
</feature>
<name>A0A4Z2EXW8_9TELE</name>
<accession>A0A4Z2EXW8</accession>
<comment type="caution">
    <text evidence="2">The sequence shown here is derived from an EMBL/GenBank/DDBJ whole genome shotgun (WGS) entry which is preliminary data.</text>
</comment>
<evidence type="ECO:0000256" key="1">
    <source>
        <dbReference type="SAM" id="MobiDB-lite"/>
    </source>
</evidence>
<evidence type="ECO:0000313" key="2">
    <source>
        <dbReference type="EMBL" id="TNN33806.1"/>
    </source>
</evidence>
<gene>
    <name evidence="2" type="ORF">EYF80_056030</name>
</gene>
<feature type="region of interest" description="Disordered" evidence="1">
    <location>
        <begin position="1"/>
        <end position="46"/>
    </location>
</feature>
<dbReference type="AlphaFoldDB" id="A0A4Z2EXW8"/>
<keyword evidence="3" id="KW-1185">Reference proteome</keyword>
<reference evidence="2 3" key="1">
    <citation type="submission" date="2019-03" db="EMBL/GenBank/DDBJ databases">
        <title>First draft genome of Liparis tanakae, snailfish: a comprehensive survey of snailfish specific genes.</title>
        <authorList>
            <person name="Kim W."/>
            <person name="Song I."/>
            <person name="Jeong J.-H."/>
            <person name="Kim D."/>
            <person name="Kim S."/>
            <person name="Ryu S."/>
            <person name="Song J.Y."/>
            <person name="Lee S.K."/>
        </authorList>
    </citation>
    <scope>NUCLEOTIDE SEQUENCE [LARGE SCALE GENOMIC DNA]</scope>
    <source>
        <tissue evidence="2">Muscle</tissue>
    </source>
</reference>
<proteinExistence type="predicted"/>
<feature type="compositionally biased region" description="Polar residues" evidence="1">
    <location>
        <begin position="30"/>
        <end position="46"/>
    </location>
</feature>
<protein>
    <submittedName>
        <fullName evidence="2">Uncharacterized protein</fullName>
    </submittedName>
</protein>